<evidence type="ECO:0000313" key="15">
    <source>
        <dbReference type="Proteomes" id="UP000187181"/>
    </source>
</evidence>
<comment type="subunit">
    <text evidence="11">DNA polymerase III contains a core (composed of alpha, epsilon and theta chains) that associates with a tau subunit. This core dimerizes to form the POLIII' complex. PolIII' associates with the gamma complex (composed of gamma, delta, delta', psi and chi chains) and with the beta chain to form the complete DNA polymerase III complex.</text>
</comment>
<dbReference type="EMBL" id="FTPP01000004">
    <property type="protein sequence ID" value="SIT94356.1"/>
    <property type="molecule type" value="Genomic_DNA"/>
</dbReference>
<dbReference type="PANTHER" id="PTHR11669">
    <property type="entry name" value="REPLICATION FACTOR C / DNA POLYMERASE III GAMMA-TAU SUBUNIT"/>
    <property type="match status" value="1"/>
</dbReference>
<dbReference type="Pfam" id="PF13177">
    <property type="entry name" value="DNA_pol3_delta2"/>
    <property type="match status" value="1"/>
</dbReference>
<keyword evidence="8 11" id="KW-0067">ATP-binding</keyword>
<dbReference type="NCBIfam" id="TIGR02397">
    <property type="entry name" value="dnaX_nterm"/>
    <property type="match status" value="1"/>
</dbReference>
<keyword evidence="5" id="KW-0479">Metal-binding</keyword>
<keyword evidence="3 11" id="KW-0548">Nucleotidyltransferase</keyword>
<dbReference type="InterPro" id="IPR027417">
    <property type="entry name" value="P-loop_NTPase"/>
</dbReference>
<feature type="compositionally biased region" description="Polar residues" evidence="12">
    <location>
        <begin position="400"/>
        <end position="430"/>
    </location>
</feature>
<sequence length="633" mass="70758">MENFVVSARKYRPATFDSVVGQHHITNTLKNAISSHHLAQAFLFCGPRGVGKTTCARILAKTINCQNITPEVEACNECESCRSFNSNSSFNIHELDAASNNSVEDIRNLVEQVRYAPQTGKYKIYIIDEVHMLSNQAFNAFLKTLEEPPAYAIFILATTERHKIIPTILSRCQIFDFNRIRIEDMVRHLGNIAQKESIQAEADALHLISQKADGALRDALSIFDQMVTFSGHNVTYKATVENLHILDYDYYFRLTDHLLHQNLSGALLLFDEILKNGFDAHNFLIGIGEHFRSLLVCKDVQTVQLLEVSDNIKARYAEQSQQANVSFLLSGLNLVSTCDMHYKSSKNQRLHVELCLMKMAHLNAAFSFAQEGAESKKAKVAAPAPAATKSVGAPAIPSAAMQQPANGSVPSAAMQQQGTAIPSESLQQPHRQGHVPSEELQQPPKPQHVTPDGRLSPAQDAQPAPVAQRPSIPVPPQKKLGKLPSLKDLQNPPAAIADVAVAEEEDDTAYSATAPLDQARLNTVWHAILRRKKGENMMEYTLLNRQFHIGEGNEIVLHLENHVMMDQFTTLRPEILRELKQQTGNRSIKLRAEVMEVQDERKLYTSQDKFNYLAEKYPVLVDLKQRFGLDTDF</sequence>
<keyword evidence="6 11" id="KW-0547">Nucleotide-binding</keyword>
<dbReference type="InterPro" id="IPR050238">
    <property type="entry name" value="DNA_Rep/Repair_Clamp_Loader"/>
</dbReference>
<dbReference type="CDD" id="cd00009">
    <property type="entry name" value="AAA"/>
    <property type="match status" value="1"/>
</dbReference>
<evidence type="ECO:0000313" key="14">
    <source>
        <dbReference type="EMBL" id="SIT94356.1"/>
    </source>
</evidence>
<evidence type="ECO:0000256" key="11">
    <source>
        <dbReference type="RuleBase" id="RU364063"/>
    </source>
</evidence>
<dbReference type="CDD" id="cd18137">
    <property type="entry name" value="HLD_clamp_pol_III_gamma_tau"/>
    <property type="match status" value="1"/>
</dbReference>
<evidence type="ECO:0000256" key="2">
    <source>
        <dbReference type="ARBA" id="ARBA00022679"/>
    </source>
</evidence>
<dbReference type="InterPro" id="IPR001270">
    <property type="entry name" value="ClpA/B"/>
</dbReference>
<dbReference type="InterPro" id="IPR008921">
    <property type="entry name" value="DNA_pol3_clamp-load_cplx_C"/>
</dbReference>
<dbReference type="GO" id="GO:0009360">
    <property type="term" value="C:DNA polymerase III complex"/>
    <property type="evidence" value="ECO:0007669"/>
    <property type="project" value="InterPro"/>
</dbReference>
<proteinExistence type="inferred from homology"/>
<dbReference type="Proteomes" id="UP000187181">
    <property type="component" value="Unassembled WGS sequence"/>
</dbReference>
<evidence type="ECO:0000256" key="6">
    <source>
        <dbReference type="ARBA" id="ARBA00022741"/>
    </source>
</evidence>
<dbReference type="Gene3D" id="1.10.8.60">
    <property type="match status" value="1"/>
</dbReference>
<protein>
    <recommendedName>
        <fullName evidence="11">DNA polymerase III subunit gamma/tau</fullName>
        <ecNumber evidence="11">2.7.7.7</ecNumber>
    </recommendedName>
</protein>
<dbReference type="InterPro" id="IPR045085">
    <property type="entry name" value="HLD_clamp_pol_III_gamma_tau"/>
</dbReference>
<dbReference type="PANTHER" id="PTHR11669:SF0">
    <property type="entry name" value="PROTEIN STICHEL-LIKE 2"/>
    <property type="match status" value="1"/>
</dbReference>
<evidence type="ECO:0000256" key="9">
    <source>
        <dbReference type="ARBA" id="ARBA00022932"/>
    </source>
</evidence>
<name>A0A1R3XR52_9BACT</name>
<dbReference type="Gene3D" id="3.40.50.300">
    <property type="entry name" value="P-loop containing nucleotide triphosphate hydrolases"/>
    <property type="match status" value="1"/>
</dbReference>
<keyword evidence="7" id="KW-0862">Zinc</keyword>
<reference evidence="15" key="1">
    <citation type="submission" date="2017-01" db="EMBL/GenBank/DDBJ databases">
        <authorList>
            <person name="Varghese N."/>
            <person name="Submissions S."/>
        </authorList>
    </citation>
    <scope>NUCLEOTIDE SEQUENCE [LARGE SCALE GENOMIC DNA]</scope>
    <source>
        <strain evidence="15">LP100</strain>
    </source>
</reference>
<dbReference type="NCBIfam" id="NF011531">
    <property type="entry name" value="PRK14971.1"/>
    <property type="match status" value="1"/>
</dbReference>
<evidence type="ECO:0000256" key="7">
    <source>
        <dbReference type="ARBA" id="ARBA00022833"/>
    </source>
</evidence>
<keyword evidence="9 11" id="KW-0239">DNA-directed DNA polymerase</keyword>
<keyword evidence="15" id="KW-1185">Reference proteome</keyword>
<organism evidence="14 15">
    <name type="scientific">Pontibacter indicus</name>
    <dbReference type="NCBI Taxonomy" id="1317125"/>
    <lineage>
        <taxon>Bacteria</taxon>
        <taxon>Pseudomonadati</taxon>
        <taxon>Bacteroidota</taxon>
        <taxon>Cytophagia</taxon>
        <taxon>Cytophagales</taxon>
        <taxon>Hymenobacteraceae</taxon>
        <taxon>Pontibacter</taxon>
    </lineage>
</organism>
<dbReference type="GO" id="GO:0006261">
    <property type="term" value="P:DNA-templated DNA replication"/>
    <property type="evidence" value="ECO:0007669"/>
    <property type="project" value="TreeGrafter"/>
</dbReference>
<dbReference type="FunFam" id="3.40.50.300:FF:000014">
    <property type="entry name" value="DNA polymerase III subunit gamma/tau"/>
    <property type="match status" value="1"/>
</dbReference>
<dbReference type="Pfam" id="PF22608">
    <property type="entry name" value="DNAX_ATPase_lid"/>
    <property type="match status" value="1"/>
</dbReference>
<dbReference type="SMART" id="SM00382">
    <property type="entry name" value="AAA"/>
    <property type="match status" value="1"/>
</dbReference>
<evidence type="ECO:0000256" key="5">
    <source>
        <dbReference type="ARBA" id="ARBA00022723"/>
    </source>
</evidence>
<feature type="domain" description="AAA+ ATPase" evidence="13">
    <location>
        <begin position="38"/>
        <end position="181"/>
    </location>
</feature>
<feature type="region of interest" description="Disordered" evidence="12">
    <location>
        <begin position="400"/>
        <end position="491"/>
    </location>
</feature>
<dbReference type="AlphaFoldDB" id="A0A1R3XR52"/>
<evidence type="ECO:0000256" key="1">
    <source>
        <dbReference type="ARBA" id="ARBA00006360"/>
    </source>
</evidence>
<dbReference type="GO" id="GO:0003887">
    <property type="term" value="F:DNA-directed DNA polymerase activity"/>
    <property type="evidence" value="ECO:0007669"/>
    <property type="project" value="UniProtKB-KW"/>
</dbReference>
<dbReference type="GO" id="GO:0005524">
    <property type="term" value="F:ATP binding"/>
    <property type="evidence" value="ECO:0007669"/>
    <property type="project" value="UniProtKB-KW"/>
</dbReference>
<dbReference type="Gene3D" id="1.20.272.10">
    <property type="match status" value="1"/>
</dbReference>
<dbReference type="InterPro" id="IPR022754">
    <property type="entry name" value="DNA_pol_III_gamma-3"/>
</dbReference>
<dbReference type="OrthoDB" id="9810148at2"/>
<dbReference type="Pfam" id="PF12169">
    <property type="entry name" value="DNA_pol3_gamma3"/>
    <property type="match status" value="1"/>
</dbReference>
<dbReference type="InterPro" id="IPR012763">
    <property type="entry name" value="DNA_pol_III_sug/sutau_N"/>
</dbReference>
<dbReference type="FunFam" id="1.10.8.60:FF:000013">
    <property type="entry name" value="DNA polymerase III subunit gamma/tau"/>
    <property type="match status" value="1"/>
</dbReference>
<dbReference type="SUPFAM" id="SSF48019">
    <property type="entry name" value="post-AAA+ oligomerization domain-like"/>
    <property type="match status" value="1"/>
</dbReference>
<gene>
    <name evidence="11" type="primary">dnaX</name>
    <name evidence="14" type="ORF">SAMN05444128_3521</name>
</gene>
<comment type="function">
    <text evidence="11">DNA polymerase III is a complex, multichain enzyme responsible for most of the replicative synthesis in bacteria. This DNA polymerase also exhibits 3' to 5' exonuclease activity.</text>
</comment>
<evidence type="ECO:0000256" key="12">
    <source>
        <dbReference type="SAM" id="MobiDB-lite"/>
    </source>
</evidence>
<keyword evidence="2 11" id="KW-0808">Transferase</keyword>
<dbReference type="GO" id="GO:0046872">
    <property type="term" value="F:metal ion binding"/>
    <property type="evidence" value="ECO:0007669"/>
    <property type="project" value="UniProtKB-KW"/>
</dbReference>
<dbReference type="EC" id="2.7.7.7" evidence="11"/>
<dbReference type="RefSeq" id="WP_076671569.1">
    <property type="nucleotide sequence ID" value="NZ_FTPP01000004.1"/>
</dbReference>
<dbReference type="STRING" id="1317125.SAMN05444128_3521"/>
<comment type="similarity">
    <text evidence="1 11">Belongs to the DnaX/STICHEL family.</text>
</comment>
<dbReference type="GO" id="GO:0003677">
    <property type="term" value="F:DNA binding"/>
    <property type="evidence" value="ECO:0007669"/>
    <property type="project" value="InterPro"/>
</dbReference>
<dbReference type="PRINTS" id="PR00300">
    <property type="entry name" value="CLPPROTEASEA"/>
</dbReference>
<evidence type="ECO:0000256" key="3">
    <source>
        <dbReference type="ARBA" id="ARBA00022695"/>
    </source>
</evidence>
<comment type="catalytic activity">
    <reaction evidence="10 11">
        <text>DNA(n) + a 2'-deoxyribonucleoside 5'-triphosphate = DNA(n+1) + diphosphate</text>
        <dbReference type="Rhea" id="RHEA:22508"/>
        <dbReference type="Rhea" id="RHEA-COMP:17339"/>
        <dbReference type="Rhea" id="RHEA-COMP:17340"/>
        <dbReference type="ChEBI" id="CHEBI:33019"/>
        <dbReference type="ChEBI" id="CHEBI:61560"/>
        <dbReference type="ChEBI" id="CHEBI:173112"/>
        <dbReference type="EC" id="2.7.7.7"/>
    </reaction>
</comment>
<evidence type="ECO:0000256" key="8">
    <source>
        <dbReference type="ARBA" id="ARBA00022840"/>
    </source>
</evidence>
<keyword evidence="4 11" id="KW-0235">DNA replication</keyword>
<accession>A0A1R3XR52</accession>
<evidence type="ECO:0000256" key="4">
    <source>
        <dbReference type="ARBA" id="ARBA00022705"/>
    </source>
</evidence>
<feature type="compositionally biased region" description="Low complexity" evidence="12">
    <location>
        <begin position="457"/>
        <end position="470"/>
    </location>
</feature>
<evidence type="ECO:0000256" key="10">
    <source>
        <dbReference type="ARBA" id="ARBA00049244"/>
    </source>
</evidence>
<dbReference type="NCBIfam" id="NF004046">
    <property type="entry name" value="PRK05563.1"/>
    <property type="match status" value="1"/>
</dbReference>
<evidence type="ECO:0000259" key="13">
    <source>
        <dbReference type="SMART" id="SM00382"/>
    </source>
</evidence>
<dbReference type="SUPFAM" id="SSF52540">
    <property type="entry name" value="P-loop containing nucleoside triphosphate hydrolases"/>
    <property type="match status" value="1"/>
</dbReference>
<dbReference type="InterPro" id="IPR003593">
    <property type="entry name" value="AAA+_ATPase"/>
</dbReference>